<comment type="caution">
    <text evidence="2">The sequence shown here is derived from an EMBL/GenBank/DDBJ whole genome shotgun (WGS) entry which is preliminary data.</text>
</comment>
<feature type="transmembrane region" description="Helical" evidence="1">
    <location>
        <begin position="55"/>
        <end position="80"/>
    </location>
</feature>
<evidence type="ECO:0000256" key="1">
    <source>
        <dbReference type="SAM" id="Phobius"/>
    </source>
</evidence>
<reference evidence="2 3" key="1">
    <citation type="submission" date="2020-09" db="EMBL/GenBank/DDBJ databases">
        <title>Novel species of Mucilaginibacter isolated from a glacier on the Tibetan Plateau.</title>
        <authorList>
            <person name="Liu Q."/>
            <person name="Xin Y.-H."/>
        </authorList>
    </citation>
    <scope>NUCLEOTIDE SEQUENCE [LARGE SCALE GENOMIC DNA]</scope>
    <source>
        <strain evidence="2 3">CGMCC 1.13878</strain>
    </source>
</reference>
<keyword evidence="3" id="KW-1185">Reference proteome</keyword>
<name>A0ABR7X7Q5_9SPHI</name>
<keyword evidence="1" id="KW-0812">Transmembrane</keyword>
<feature type="transmembrane region" description="Helical" evidence="1">
    <location>
        <begin position="170"/>
        <end position="190"/>
    </location>
</feature>
<proteinExistence type="predicted"/>
<dbReference type="Proteomes" id="UP000618754">
    <property type="component" value="Unassembled WGS sequence"/>
</dbReference>
<feature type="transmembrane region" description="Helical" evidence="1">
    <location>
        <begin position="87"/>
        <end position="105"/>
    </location>
</feature>
<dbReference type="InterPro" id="IPR005325">
    <property type="entry name" value="DUF308_memb"/>
</dbReference>
<organism evidence="2 3">
    <name type="scientific">Mucilaginibacter rigui</name>
    <dbReference type="NCBI Taxonomy" id="534635"/>
    <lineage>
        <taxon>Bacteria</taxon>
        <taxon>Pseudomonadati</taxon>
        <taxon>Bacteroidota</taxon>
        <taxon>Sphingobacteriia</taxon>
        <taxon>Sphingobacteriales</taxon>
        <taxon>Sphingobacteriaceae</taxon>
        <taxon>Mucilaginibacter</taxon>
    </lineage>
</organism>
<dbReference type="PANTHER" id="PTHR34989">
    <property type="entry name" value="PROTEIN HDED"/>
    <property type="match status" value="1"/>
</dbReference>
<feature type="transmembrane region" description="Helical" evidence="1">
    <location>
        <begin position="111"/>
        <end position="132"/>
    </location>
</feature>
<dbReference type="PANTHER" id="PTHR34989:SF1">
    <property type="entry name" value="PROTEIN HDED"/>
    <property type="match status" value="1"/>
</dbReference>
<dbReference type="RefSeq" id="WP_191176434.1">
    <property type="nucleotide sequence ID" value="NZ_JACWMW010000003.1"/>
</dbReference>
<gene>
    <name evidence="2" type="ORF">IDJ75_14990</name>
</gene>
<protein>
    <submittedName>
        <fullName evidence="2">DUF308 domain-containing protein</fullName>
    </submittedName>
</protein>
<feature type="transmembrane region" description="Helical" evidence="1">
    <location>
        <begin position="30"/>
        <end position="49"/>
    </location>
</feature>
<keyword evidence="1" id="KW-0472">Membrane</keyword>
<dbReference type="EMBL" id="JACWMW010000003">
    <property type="protein sequence ID" value="MBD1386591.1"/>
    <property type="molecule type" value="Genomic_DNA"/>
</dbReference>
<accession>A0ABR7X7Q5</accession>
<sequence length="207" mass="23258">MLKKMEYSAQNKPGPIETIVFKTVGHTTGYWWLLLAAGMLLITVGIWVINDPFQSYLVLSWVFALGMIGTGLADILFGLLNRHTGRWIWWLLAGVADVVVGTFLFNNTLITILLLPVVVGLWTLYKGLMAIGDAFHIRSYKLGSWLRLLFTALTVVLMALFLLLCPVIGIQNIFLISGCAFVVAGVFRVYMSFKLRSLKRPTKKFKQ</sequence>
<keyword evidence="1" id="KW-1133">Transmembrane helix</keyword>
<dbReference type="InterPro" id="IPR052712">
    <property type="entry name" value="Acid_resist_chaperone_HdeD"/>
</dbReference>
<dbReference type="Pfam" id="PF03729">
    <property type="entry name" value="DUF308"/>
    <property type="match status" value="2"/>
</dbReference>
<feature type="transmembrane region" description="Helical" evidence="1">
    <location>
        <begin position="144"/>
        <end position="164"/>
    </location>
</feature>
<evidence type="ECO:0000313" key="3">
    <source>
        <dbReference type="Proteomes" id="UP000618754"/>
    </source>
</evidence>
<evidence type="ECO:0000313" key="2">
    <source>
        <dbReference type="EMBL" id="MBD1386591.1"/>
    </source>
</evidence>